<proteinExistence type="predicted"/>
<reference evidence="2 3" key="1">
    <citation type="journal article" date="2019" name="Commun. Biol.">
        <title>The bagworm genome reveals a unique fibroin gene that provides high tensile strength.</title>
        <authorList>
            <person name="Kono N."/>
            <person name="Nakamura H."/>
            <person name="Ohtoshi R."/>
            <person name="Tomita M."/>
            <person name="Numata K."/>
            <person name="Arakawa K."/>
        </authorList>
    </citation>
    <scope>NUCLEOTIDE SEQUENCE [LARGE SCALE GENOMIC DNA]</scope>
</reference>
<evidence type="ECO:0000313" key="2">
    <source>
        <dbReference type="EMBL" id="GBP51986.1"/>
    </source>
</evidence>
<organism evidence="2 3">
    <name type="scientific">Eumeta variegata</name>
    <name type="common">Bagworm moth</name>
    <name type="synonym">Eumeta japonica</name>
    <dbReference type="NCBI Taxonomy" id="151549"/>
    <lineage>
        <taxon>Eukaryota</taxon>
        <taxon>Metazoa</taxon>
        <taxon>Ecdysozoa</taxon>
        <taxon>Arthropoda</taxon>
        <taxon>Hexapoda</taxon>
        <taxon>Insecta</taxon>
        <taxon>Pterygota</taxon>
        <taxon>Neoptera</taxon>
        <taxon>Endopterygota</taxon>
        <taxon>Lepidoptera</taxon>
        <taxon>Glossata</taxon>
        <taxon>Ditrysia</taxon>
        <taxon>Tineoidea</taxon>
        <taxon>Psychidae</taxon>
        <taxon>Oiketicinae</taxon>
        <taxon>Eumeta</taxon>
    </lineage>
</organism>
<evidence type="ECO:0000313" key="3">
    <source>
        <dbReference type="Proteomes" id="UP000299102"/>
    </source>
</evidence>
<feature type="region of interest" description="Disordered" evidence="1">
    <location>
        <begin position="50"/>
        <end position="72"/>
    </location>
</feature>
<keyword evidence="3" id="KW-1185">Reference proteome</keyword>
<evidence type="ECO:0000256" key="1">
    <source>
        <dbReference type="SAM" id="MobiDB-lite"/>
    </source>
</evidence>
<sequence length="115" mass="12587">MLDPEGLILYVFCPAAESAWPAGPRRVAFDPRCSGSSSLGAFSAREPINTCGAKTGRKRDTPDTSALSDVARHRRRNETEYRGLAQIGVCYGHWREDGDDVSCRRSAVPSEARSE</sequence>
<dbReference type="Proteomes" id="UP000299102">
    <property type="component" value="Unassembled WGS sequence"/>
</dbReference>
<comment type="caution">
    <text evidence="2">The sequence shown here is derived from an EMBL/GenBank/DDBJ whole genome shotgun (WGS) entry which is preliminary data.</text>
</comment>
<name>A0A4C1WKK8_EUMVA</name>
<gene>
    <name evidence="2" type="ORF">EVAR_45835_1</name>
</gene>
<protein>
    <submittedName>
        <fullName evidence="2">Uncharacterized protein</fullName>
    </submittedName>
</protein>
<dbReference type="EMBL" id="BGZK01000593">
    <property type="protein sequence ID" value="GBP51986.1"/>
    <property type="molecule type" value="Genomic_DNA"/>
</dbReference>
<dbReference type="AlphaFoldDB" id="A0A4C1WKK8"/>
<accession>A0A4C1WKK8</accession>